<gene>
    <name evidence="7" type="primary">idsA</name>
</gene>
<name>A0A075HNN7_9ARCH</name>
<proteinExistence type="inferred from homology"/>
<comment type="similarity">
    <text evidence="6">Belongs to the FPP/GGPP synthase family.</text>
</comment>
<dbReference type="GO" id="GO:0008299">
    <property type="term" value="P:isoprenoid biosynthetic process"/>
    <property type="evidence" value="ECO:0007669"/>
    <property type="project" value="UniProtKB-KW"/>
</dbReference>
<dbReference type="InterPro" id="IPR033749">
    <property type="entry name" value="Polyprenyl_synt_CS"/>
</dbReference>
<evidence type="ECO:0000256" key="5">
    <source>
        <dbReference type="ARBA" id="ARBA00023229"/>
    </source>
</evidence>
<evidence type="ECO:0000313" key="7">
    <source>
        <dbReference type="EMBL" id="AIF18026.1"/>
    </source>
</evidence>
<dbReference type="GO" id="GO:0046872">
    <property type="term" value="F:metal ion binding"/>
    <property type="evidence" value="ECO:0007669"/>
    <property type="project" value="UniProtKB-KW"/>
</dbReference>
<dbReference type="EC" id="2.5.1.1" evidence="7"/>
<dbReference type="GO" id="GO:0004161">
    <property type="term" value="F:dimethylallyltranstransferase activity"/>
    <property type="evidence" value="ECO:0007669"/>
    <property type="project" value="UniProtKB-EC"/>
</dbReference>
<organism evidence="7">
    <name type="scientific">uncultured marine thaumarchaeote KM3_79_H09</name>
    <dbReference type="NCBI Taxonomy" id="1456299"/>
    <lineage>
        <taxon>Archaea</taxon>
        <taxon>Nitrososphaerota</taxon>
        <taxon>environmental samples</taxon>
    </lineage>
</organism>
<dbReference type="SFLD" id="SFLDG01017">
    <property type="entry name" value="Polyprenyl_Transferase_Like"/>
    <property type="match status" value="1"/>
</dbReference>
<dbReference type="Pfam" id="PF00348">
    <property type="entry name" value="polyprenyl_synt"/>
    <property type="match status" value="1"/>
</dbReference>
<evidence type="ECO:0000256" key="1">
    <source>
        <dbReference type="ARBA" id="ARBA00001946"/>
    </source>
</evidence>
<comment type="cofactor">
    <cofactor evidence="1">
        <name>Mg(2+)</name>
        <dbReference type="ChEBI" id="CHEBI:18420"/>
    </cofactor>
</comment>
<evidence type="ECO:0000256" key="6">
    <source>
        <dbReference type="RuleBase" id="RU004466"/>
    </source>
</evidence>
<dbReference type="CDD" id="cd00685">
    <property type="entry name" value="Trans_IPPS_HT"/>
    <property type="match status" value="1"/>
</dbReference>
<reference evidence="7" key="1">
    <citation type="journal article" date="2014" name="Genome Biol. Evol.">
        <title>Pangenome evidence for extensive interdomain horizontal transfer affecting lineage core and shell genes in uncultured planktonic thaumarchaeota and euryarchaeota.</title>
        <authorList>
            <person name="Deschamps P."/>
            <person name="Zivanovic Y."/>
            <person name="Moreira D."/>
            <person name="Rodriguez-Valera F."/>
            <person name="Lopez-Garcia P."/>
        </authorList>
    </citation>
    <scope>NUCLEOTIDE SEQUENCE</scope>
</reference>
<evidence type="ECO:0000256" key="3">
    <source>
        <dbReference type="ARBA" id="ARBA00022723"/>
    </source>
</evidence>
<keyword evidence="3" id="KW-0479">Metal-binding</keyword>
<dbReference type="AlphaFoldDB" id="A0A075HNN7"/>
<dbReference type="SUPFAM" id="SSF48576">
    <property type="entry name" value="Terpenoid synthases"/>
    <property type="match status" value="1"/>
</dbReference>
<keyword evidence="2 6" id="KW-0808">Transferase</keyword>
<keyword evidence="4" id="KW-0460">Magnesium</keyword>
<accession>A0A075HNN7</accession>
<keyword evidence="5" id="KW-0414">Isoprene biosynthesis</keyword>
<dbReference type="Gene3D" id="1.10.600.10">
    <property type="entry name" value="Farnesyl Diphosphate Synthase"/>
    <property type="match status" value="1"/>
</dbReference>
<evidence type="ECO:0000256" key="2">
    <source>
        <dbReference type="ARBA" id="ARBA00022679"/>
    </source>
</evidence>
<dbReference type="InterPro" id="IPR008949">
    <property type="entry name" value="Isoprenoid_synthase_dom_sf"/>
</dbReference>
<dbReference type="EMBL" id="KF901098">
    <property type="protein sequence ID" value="AIF18026.1"/>
    <property type="molecule type" value="Genomic_DNA"/>
</dbReference>
<dbReference type="PANTHER" id="PTHR43281">
    <property type="entry name" value="FARNESYL DIPHOSPHATE SYNTHASE"/>
    <property type="match status" value="1"/>
</dbReference>
<dbReference type="PANTHER" id="PTHR43281:SF1">
    <property type="entry name" value="FARNESYL DIPHOSPHATE SYNTHASE"/>
    <property type="match status" value="1"/>
</dbReference>
<dbReference type="SFLD" id="SFLDS00005">
    <property type="entry name" value="Isoprenoid_Synthase_Type_I"/>
    <property type="match status" value="1"/>
</dbReference>
<evidence type="ECO:0000256" key="4">
    <source>
        <dbReference type="ARBA" id="ARBA00022842"/>
    </source>
</evidence>
<protein>
    <submittedName>
        <fullName evidence="7">Polyprenyl synthetase (IdsA)</fullName>
        <ecNumber evidence="7">2.5.1.1</ecNumber>
    </submittedName>
</protein>
<dbReference type="InterPro" id="IPR000092">
    <property type="entry name" value="Polyprenyl_synt"/>
</dbReference>
<sequence length="327" mass="36033">MKDSDSIKKNAVLVNKFLRKELKGEPKQLYDAAAHLIIHGGKRLRPYLVLKSCKVLGGKQSDAMAAASSVEMIHNFTLVHDDIMDNDEMRHGVPTTHKKFDMPLAILAGDVLYSKAYHTISAKSNLSTNYTSQLVKKLSKACVEICEGQVDDIKLAENKRIPTEQEYIKMIEKKTAVLFEVSCAMGAICAKKKPQDVKNLSSFGHNLGIAFQITDDLIGIMGDSKITKKPVGNDIREGKKSLPILLAIRKAKGKDKQKIIKVFGKANASKKDVQTAVNTIRSLGIEEVVRKKALGYANKATKSLDSYSGSNAKEMISLLDFVVKRSL</sequence>
<dbReference type="PROSITE" id="PS00444">
    <property type="entry name" value="POLYPRENYL_SYNTHASE_2"/>
    <property type="match status" value="1"/>
</dbReference>